<organism evidence="2 3">
    <name type="scientific">Phyllosticta citriasiana</name>
    <dbReference type="NCBI Taxonomy" id="595635"/>
    <lineage>
        <taxon>Eukaryota</taxon>
        <taxon>Fungi</taxon>
        <taxon>Dikarya</taxon>
        <taxon>Ascomycota</taxon>
        <taxon>Pezizomycotina</taxon>
        <taxon>Dothideomycetes</taxon>
        <taxon>Dothideomycetes incertae sedis</taxon>
        <taxon>Botryosphaeriales</taxon>
        <taxon>Phyllostictaceae</taxon>
        <taxon>Phyllosticta</taxon>
    </lineage>
</organism>
<evidence type="ECO:0000313" key="3">
    <source>
        <dbReference type="Proteomes" id="UP001363622"/>
    </source>
</evidence>
<dbReference type="Proteomes" id="UP001363622">
    <property type="component" value="Unassembled WGS sequence"/>
</dbReference>
<gene>
    <name evidence="2" type="ORF">IWZ03DRAFT_202010</name>
</gene>
<proteinExistence type="predicted"/>
<comment type="caution">
    <text evidence="2">The sequence shown here is derived from an EMBL/GenBank/DDBJ whole genome shotgun (WGS) entry which is preliminary data.</text>
</comment>
<accession>A0ABR1KN00</accession>
<keyword evidence="1" id="KW-0732">Signal</keyword>
<evidence type="ECO:0000256" key="1">
    <source>
        <dbReference type="SAM" id="SignalP"/>
    </source>
</evidence>
<feature type="chain" id="PRO_5045358169" evidence="1">
    <location>
        <begin position="19"/>
        <end position="159"/>
    </location>
</feature>
<name>A0ABR1KN00_9PEZI</name>
<evidence type="ECO:0000313" key="2">
    <source>
        <dbReference type="EMBL" id="KAK7515381.1"/>
    </source>
</evidence>
<sequence length="159" mass="17099">MVLFLLLLVQHHLSDTRSSSPALQERLCCKAFLKLTYIHPTLCDSIYNHCTPPFSSQHLSTPIAIMQPATNTSSFSPVFPVSSADAELTTTMPSLSIPLPAPSTIMGAADLEHALGAAPWADADGYWHCCKCFSGPHLADINVGCATCHHTRCGECSTK</sequence>
<reference evidence="2 3" key="1">
    <citation type="submission" date="2024-04" db="EMBL/GenBank/DDBJ databases">
        <title>Phyllosticta paracitricarpa is synonymous to the EU quarantine fungus P. citricarpa based on phylogenomic analyses.</title>
        <authorList>
            <consortium name="Lawrence Berkeley National Laboratory"/>
            <person name="Van Ingen-Buijs V.A."/>
            <person name="Van Westerhoven A.C."/>
            <person name="Haridas S."/>
            <person name="Skiadas P."/>
            <person name="Martin F."/>
            <person name="Groenewald J.Z."/>
            <person name="Crous P.W."/>
            <person name="Seidl M.F."/>
        </authorList>
    </citation>
    <scope>NUCLEOTIDE SEQUENCE [LARGE SCALE GENOMIC DNA]</scope>
    <source>
        <strain evidence="2 3">CBS 123371</strain>
    </source>
</reference>
<dbReference type="EMBL" id="JBBPHU010000007">
    <property type="protein sequence ID" value="KAK7515381.1"/>
    <property type="molecule type" value="Genomic_DNA"/>
</dbReference>
<feature type="signal peptide" evidence="1">
    <location>
        <begin position="1"/>
        <end position="18"/>
    </location>
</feature>
<protein>
    <submittedName>
        <fullName evidence="2">Uncharacterized protein</fullName>
    </submittedName>
</protein>
<keyword evidence="3" id="KW-1185">Reference proteome</keyword>